<proteinExistence type="predicted"/>
<organism evidence="14 15">
    <name type="scientific">Streptomyces reniochalinae</name>
    <dbReference type="NCBI Taxonomy" id="2250578"/>
    <lineage>
        <taxon>Bacteria</taxon>
        <taxon>Bacillati</taxon>
        <taxon>Actinomycetota</taxon>
        <taxon>Actinomycetes</taxon>
        <taxon>Kitasatosporales</taxon>
        <taxon>Streptomycetaceae</taxon>
        <taxon>Streptomyces</taxon>
    </lineage>
</organism>
<dbReference type="PROSITE" id="PS50929">
    <property type="entry name" value="ABC_TM1F"/>
    <property type="match status" value="1"/>
</dbReference>
<keyword evidence="15" id="KW-1185">Reference proteome</keyword>
<dbReference type="Gene3D" id="1.20.1560.10">
    <property type="entry name" value="ABC transporter type 1, transmembrane domain"/>
    <property type="match status" value="1"/>
</dbReference>
<keyword evidence="7 14" id="KW-0067">ATP-binding</keyword>
<dbReference type="GO" id="GO:0016887">
    <property type="term" value="F:ATP hydrolysis activity"/>
    <property type="evidence" value="ECO:0007669"/>
    <property type="project" value="InterPro"/>
</dbReference>
<feature type="compositionally biased region" description="Basic and acidic residues" evidence="10">
    <location>
        <begin position="1"/>
        <end position="12"/>
    </location>
</feature>
<comment type="subcellular location">
    <subcellularLocation>
        <location evidence="1">Cell membrane</location>
        <topology evidence="1">Multi-pass membrane protein</topology>
    </subcellularLocation>
</comment>
<dbReference type="PANTHER" id="PTHR24221:SF654">
    <property type="entry name" value="ATP-BINDING CASSETTE SUB-FAMILY B MEMBER 6"/>
    <property type="match status" value="1"/>
</dbReference>
<reference evidence="14 15" key="1">
    <citation type="submission" date="2018-06" db="EMBL/GenBank/DDBJ databases">
        <title>Streptomyces reniochalinae sp. nov. and Streptomyces diacarnus sp. nov. from marine sponges.</title>
        <authorList>
            <person name="Li L."/>
        </authorList>
    </citation>
    <scope>NUCLEOTIDE SEQUENCE [LARGE SCALE GENOMIC DNA]</scope>
    <source>
        <strain evidence="14 15">LHW50302</strain>
    </source>
</reference>
<evidence type="ECO:0000313" key="14">
    <source>
        <dbReference type="EMBL" id="RCG20315.1"/>
    </source>
</evidence>
<dbReference type="CDD" id="cd07346">
    <property type="entry name" value="ABC_6TM_exporters"/>
    <property type="match status" value="1"/>
</dbReference>
<keyword evidence="8 11" id="KW-1133">Transmembrane helix</keyword>
<evidence type="ECO:0000256" key="8">
    <source>
        <dbReference type="ARBA" id="ARBA00022989"/>
    </source>
</evidence>
<dbReference type="RefSeq" id="WP_114015191.1">
    <property type="nucleotide sequence ID" value="NZ_QOIM01000028.1"/>
</dbReference>
<keyword evidence="5 11" id="KW-0812">Transmembrane</keyword>
<feature type="transmembrane region" description="Helical" evidence="11">
    <location>
        <begin position="78"/>
        <end position="96"/>
    </location>
</feature>
<evidence type="ECO:0000256" key="6">
    <source>
        <dbReference type="ARBA" id="ARBA00022741"/>
    </source>
</evidence>
<protein>
    <submittedName>
        <fullName evidence="14">ABC transporter ATP-binding protein</fullName>
    </submittedName>
</protein>
<dbReference type="InterPro" id="IPR003439">
    <property type="entry name" value="ABC_transporter-like_ATP-bd"/>
</dbReference>
<feature type="domain" description="ABC transmembrane type-1" evidence="13">
    <location>
        <begin position="88"/>
        <end position="362"/>
    </location>
</feature>
<sequence>MSERTSGRRTTRDSGQGGVPSARHKGRAAGDRSAGGGAGAGQRPGARPATPADALLPVASPRLTWGLLRAELAGHRRLAVAAAVVMPAASAAGLTAPWVLGRLVDEVRADAGTAHLAWAVIVLVVAALATGVLTGVGGALVARVGETVLARIRARVLDRALQLPSATLERTGTGDLLSRAGDDVAVVTGAISGVVPPLANAVFTVGLTAGGLFALDWRLGLAGLAAAPVYVLALRWYLPRSGPLYAQQRVLTGARTQALAASLRGASTLRAYRWEEAHVARVAERSAAAREVSLSVFRLFTRFSSRLNSAEFIGLTAVLVTGFFLVRSDAVTVGAVTAAALYFHRLFNPIGFLVTQFDDIQEAGAALARLAGVAMMSPPVEPEAPEVPADTSLELCAVSHTYGDHQVLREVSLCVAPGERVALVGASGAGKSTLAAIAAGVLRPTAGTVRLGGAPVERMGERRTERHVALLSQELHVFHGTVLDNVRLARTTAGDAEILGALDAVGALEWVRALPEGAETRVGEGAHPLTAAQAGHVALARLALADPAVAVLDEATAEAGSAGARILEDAAEAATRGRTTLLVAHRLTQAERADRIVVLDGGLVVESGSHAELLAAGGRYARLWRSWAGPEAEPDAEPRTSVPAPR</sequence>
<keyword evidence="2" id="KW-0813">Transport</keyword>
<dbReference type="GO" id="GO:0140359">
    <property type="term" value="F:ABC-type transporter activity"/>
    <property type="evidence" value="ECO:0007669"/>
    <property type="project" value="InterPro"/>
</dbReference>
<dbReference type="SUPFAM" id="SSF90123">
    <property type="entry name" value="ABC transporter transmembrane region"/>
    <property type="match status" value="1"/>
</dbReference>
<feature type="transmembrane region" description="Helical" evidence="11">
    <location>
        <begin position="116"/>
        <end position="142"/>
    </location>
</feature>
<evidence type="ECO:0000256" key="2">
    <source>
        <dbReference type="ARBA" id="ARBA00022448"/>
    </source>
</evidence>
<evidence type="ECO:0000259" key="13">
    <source>
        <dbReference type="PROSITE" id="PS50929"/>
    </source>
</evidence>
<evidence type="ECO:0000256" key="11">
    <source>
        <dbReference type="SAM" id="Phobius"/>
    </source>
</evidence>
<comment type="caution">
    <text evidence="14">The sequence shown here is derived from an EMBL/GenBank/DDBJ whole genome shotgun (WGS) entry which is preliminary data.</text>
</comment>
<dbReference type="Pfam" id="PF00005">
    <property type="entry name" value="ABC_tran"/>
    <property type="match status" value="1"/>
</dbReference>
<dbReference type="GO" id="GO:0034040">
    <property type="term" value="F:ATPase-coupled lipid transmembrane transporter activity"/>
    <property type="evidence" value="ECO:0007669"/>
    <property type="project" value="TreeGrafter"/>
</dbReference>
<dbReference type="InterPro" id="IPR027417">
    <property type="entry name" value="P-loop_NTPase"/>
</dbReference>
<dbReference type="AlphaFoldDB" id="A0A367ERU1"/>
<keyword evidence="6" id="KW-0547">Nucleotide-binding</keyword>
<dbReference type="InterPro" id="IPR039421">
    <property type="entry name" value="Type_1_exporter"/>
</dbReference>
<dbReference type="SMART" id="SM00382">
    <property type="entry name" value="AAA"/>
    <property type="match status" value="1"/>
</dbReference>
<keyword evidence="4" id="KW-0997">Cell inner membrane</keyword>
<dbReference type="Gene3D" id="3.40.50.300">
    <property type="entry name" value="P-loop containing nucleotide triphosphate hydrolases"/>
    <property type="match status" value="1"/>
</dbReference>
<keyword evidence="3" id="KW-1003">Cell membrane</keyword>
<evidence type="ECO:0000256" key="3">
    <source>
        <dbReference type="ARBA" id="ARBA00022475"/>
    </source>
</evidence>
<dbReference type="GO" id="GO:0005886">
    <property type="term" value="C:plasma membrane"/>
    <property type="evidence" value="ECO:0007669"/>
    <property type="project" value="UniProtKB-SubCell"/>
</dbReference>
<dbReference type="InterPro" id="IPR003593">
    <property type="entry name" value="AAA+_ATPase"/>
</dbReference>
<feature type="compositionally biased region" description="Gly residues" evidence="10">
    <location>
        <begin position="33"/>
        <end position="42"/>
    </location>
</feature>
<name>A0A367ERU1_9ACTN</name>
<feature type="domain" description="ABC transporter" evidence="12">
    <location>
        <begin position="393"/>
        <end position="626"/>
    </location>
</feature>
<evidence type="ECO:0000256" key="7">
    <source>
        <dbReference type="ARBA" id="ARBA00022840"/>
    </source>
</evidence>
<dbReference type="OrthoDB" id="9806127at2"/>
<evidence type="ECO:0000256" key="1">
    <source>
        <dbReference type="ARBA" id="ARBA00004651"/>
    </source>
</evidence>
<dbReference type="PROSITE" id="PS50893">
    <property type="entry name" value="ABC_TRANSPORTER_2"/>
    <property type="match status" value="1"/>
</dbReference>
<feature type="transmembrane region" description="Helical" evidence="11">
    <location>
        <begin position="219"/>
        <end position="238"/>
    </location>
</feature>
<evidence type="ECO:0000313" key="15">
    <source>
        <dbReference type="Proteomes" id="UP000253507"/>
    </source>
</evidence>
<dbReference type="SUPFAM" id="SSF52540">
    <property type="entry name" value="P-loop containing nucleoside triphosphate hydrolases"/>
    <property type="match status" value="1"/>
</dbReference>
<evidence type="ECO:0000256" key="10">
    <source>
        <dbReference type="SAM" id="MobiDB-lite"/>
    </source>
</evidence>
<dbReference type="InterPro" id="IPR011527">
    <property type="entry name" value="ABC1_TM_dom"/>
</dbReference>
<dbReference type="FunFam" id="3.40.50.300:FF:001001">
    <property type="entry name" value="Multidrug ABC transporter ATP-binding protein"/>
    <property type="match status" value="1"/>
</dbReference>
<dbReference type="Pfam" id="PF00664">
    <property type="entry name" value="ABC_membrane"/>
    <property type="match status" value="1"/>
</dbReference>
<feature type="transmembrane region" description="Helical" evidence="11">
    <location>
        <begin position="184"/>
        <end position="213"/>
    </location>
</feature>
<accession>A0A367ERU1</accession>
<evidence type="ECO:0000256" key="4">
    <source>
        <dbReference type="ARBA" id="ARBA00022519"/>
    </source>
</evidence>
<gene>
    <name evidence="14" type="ORF">DQ392_10010</name>
</gene>
<keyword evidence="9 11" id="KW-0472">Membrane</keyword>
<dbReference type="PANTHER" id="PTHR24221">
    <property type="entry name" value="ATP-BINDING CASSETTE SUB-FAMILY B"/>
    <property type="match status" value="1"/>
</dbReference>
<evidence type="ECO:0000259" key="12">
    <source>
        <dbReference type="PROSITE" id="PS50893"/>
    </source>
</evidence>
<feature type="compositionally biased region" description="Low complexity" evidence="10">
    <location>
        <begin position="43"/>
        <end position="52"/>
    </location>
</feature>
<dbReference type="InterPro" id="IPR036640">
    <property type="entry name" value="ABC1_TM_sf"/>
</dbReference>
<dbReference type="Proteomes" id="UP000253507">
    <property type="component" value="Unassembled WGS sequence"/>
</dbReference>
<evidence type="ECO:0000256" key="5">
    <source>
        <dbReference type="ARBA" id="ARBA00022692"/>
    </source>
</evidence>
<evidence type="ECO:0000256" key="9">
    <source>
        <dbReference type="ARBA" id="ARBA00023136"/>
    </source>
</evidence>
<feature type="transmembrane region" description="Helical" evidence="11">
    <location>
        <begin position="307"/>
        <end position="326"/>
    </location>
</feature>
<feature type="region of interest" description="Disordered" evidence="10">
    <location>
        <begin position="1"/>
        <end position="53"/>
    </location>
</feature>
<dbReference type="GO" id="GO:0005524">
    <property type="term" value="F:ATP binding"/>
    <property type="evidence" value="ECO:0007669"/>
    <property type="project" value="UniProtKB-KW"/>
</dbReference>
<dbReference type="EMBL" id="QOIM01000028">
    <property type="protein sequence ID" value="RCG20315.1"/>
    <property type="molecule type" value="Genomic_DNA"/>
</dbReference>